<reference evidence="1 2" key="1">
    <citation type="submission" date="2018-11" db="EMBL/GenBank/DDBJ databases">
        <title>Phylogenetic determinants of toxin gene distribution in genomes of Brevibacillus laterosporus.</title>
        <authorList>
            <person name="Glare T.R."/>
            <person name="Durrant A."/>
            <person name="Berry C."/>
            <person name="Palma L."/>
            <person name="Ormskirk M."/>
            <person name="Cox M.O."/>
        </authorList>
    </citation>
    <scope>NUCLEOTIDE SEQUENCE [LARGE SCALE GENOMIC DNA]</scope>
    <source>
        <strain evidence="1 2">1821L</strain>
        <plasmid evidence="1 2">p1821L02</plasmid>
    </source>
</reference>
<dbReference type="Proteomes" id="UP000319432">
    <property type="component" value="Plasmid p1821L02"/>
</dbReference>
<proteinExistence type="predicted"/>
<accession>A0A518V239</accession>
<evidence type="ECO:0000313" key="2">
    <source>
        <dbReference type="Proteomes" id="UP000319432"/>
    </source>
</evidence>
<sequence length="206" mass="22629">MNNLAYEKQLHINRLVDRPNTYNFHQNEDGTVSIIPAWEQIAGTPVDEIRLNYIEDGIYNAHFLIEKASRRISRIEAHLDIDSRGVSGAQARFADTYDGQTDPVLQLDETKTYATTALASSVSTVAISVASTTGFTVGQEVTICDDVAFENQTITAIGSGKITLPKLVNSYKKGAIIARSTVNRDTAVQKMRIGGWNTHTITVKQA</sequence>
<keyword evidence="1" id="KW-0614">Plasmid</keyword>
<organism evidence="1 2">
    <name type="scientific">Brevibacillus laterosporus</name>
    <name type="common">Bacillus laterosporus</name>
    <dbReference type="NCBI Taxonomy" id="1465"/>
    <lineage>
        <taxon>Bacteria</taxon>
        <taxon>Bacillati</taxon>
        <taxon>Bacillota</taxon>
        <taxon>Bacilli</taxon>
        <taxon>Bacillales</taxon>
        <taxon>Paenibacillaceae</taxon>
        <taxon>Brevibacillus</taxon>
    </lineage>
</organism>
<keyword evidence="2" id="KW-1185">Reference proteome</keyword>
<dbReference type="OrthoDB" id="2667186at2"/>
<geneLocation type="plasmid" evidence="1 2">
    <name>p1821L02</name>
</geneLocation>
<dbReference type="EMBL" id="CP033462">
    <property type="protein sequence ID" value="QDX91060.1"/>
    <property type="molecule type" value="Genomic_DNA"/>
</dbReference>
<name>A0A518V239_BRELA</name>
<dbReference type="AlphaFoldDB" id="A0A518V239"/>
<evidence type="ECO:0000313" key="1">
    <source>
        <dbReference type="EMBL" id="QDX91060.1"/>
    </source>
</evidence>
<protein>
    <submittedName>
        <fullName evidence="1">Integrase</fullName>
    </submittedName>
</protein>
<gene>
    <name evidence="1" type="ORF">EEL30_00845</name>
</gene>